<dbReference type="PANTHER" id="PTHR30069:SF53">
    <property type="entry name" value="COLICIN I RECEPTOR-RELATED"/>
    <property type="match status" value="1"/>
</dbReference>
<comment type="similarity">
    <text evidence="2 12 13">Belongs to the TonB-dependent receptor family.</text>
</comment>
<keyword evidence="5 12" id="KW-0812">Transmembrane</keyword>
<dbReference type="Pfam" id="PF07715">
    <property type="entry name" value="Plug"/>
    <property type="match status" value="1"/>
</dbReference>
<evidence type="ECO:0000256" key="4">
    <source>
        <dbReference type="ARBA" id="ARBA00022452"/>
    </source>
</evidence>
<comment type="subcellular location">
    <subcellularLocation>
        <location evidence="1 12">Cell outer membrane</location>
        <topology evidence="1 12">Multi-pass membrane protein</topology>
    </subcellularLocation>
</comment>
<feature type="domain" description="TonB-dependent receptor plug" evidence="17">
    <location>
        <begin position="105"/>
        <end position="215"/>
    </location>
</feature>
<evidence type="ECO:0000256" key="2">
    <source>
        <dbReference type="ARBA" id="ARBA00009810"/>
    </source>
</evidence>
<dbReference type="CDD" id="cd01347">
    <property type="entry name" value="ligand_gated_channel"/>
    <property type="match status" value="1"/>
</dbReference>
<dbReference type="SUPFAM" id="SSF56935">
    <property type="entry name" value="Porins"/>
    <property type="match status" value="1"/>
</dbReference>
<dbReference type="InterPro" id="IPR037066">
    <property type="entry name" value="Plug_dom_sf"/>
</dbReference>
<keyword evidence="7" id="KW-0406">Ion transport</keyword>
<evidence type="ECO:0000313" key="19">
    <source>
        <dbReference type="Proteomes" id="UP000198460"/>
    </source>
</evidence>
<feature type="signal peptide" evidence="15">
    <location>
        <begin position="1"/>
        <end position="43"/>
    </location>
</feature>
<dbReference type="InterPro" id="IPR000531">
    <property type="entry name" value="Beta-barrel_TonB"/>
</dbReference>
<dbReference type="InterPro" id="IPR012910">
    <property type="entry name" value="Plug_dom"/>
</dbReference>
<feature type="domain" description="TonB-dependent receptor-like beta-barrel" evidence="16">
    <location>
        <begin position="359"/>
        <end position="786"/>
    </location>
</feature>
<feature type="chain" id="PRO_5013008888" evidence="15">
    <location>
        <begin position="44"/>
        <end position="810"/>
    </location>
</feature>
<evidence type="ECO:0000313" key="18">
    <source>
        <dbReference type="EMBL" id="SMF99999.1"/>
    </source>
</evidence>
<keyword evidence="9 12" id="KW-0472">Membrane</keyword>
<dbReference type="GO" id="GO:0044718">
    <property type="term" value="P:siderophore transmembrane transport"/>
    <property type="evidence" value="ECO:0007669"/>
    <property type="project" value="TreeGrafter"/>
</dbReference>
<dbReference type="Gene3D" id="2.40.170.20">
    <property type="entry name" value="TonB-dependent receptor, beta-barrel domain"/>
    <property type="match status" value="1"/>
</dbReference>
<evidence type="ECO:0000259" key="16">
    <source>
        <dbReference type="Pfam" id="PF00593"/>
    </source>
</evidence>
<reference evidence="18 19" key="1">
    <citation type="submission" date="2017-04" db="EMBL/GenBank/DDBJ databases">
        <authorList>
            <person name="Afonso C.L."/>
            <person name="Miller P.J."/>
            <person name="Scott M.A."/>
            <person name="Spackman E."/>
            <person name="Goraichik I."/>
            <person name="Dimitrov K.M."/>
            <person name="Suarez D.L."/>
            <person name="Swayne D.E."/>
        </authorList>
    </citation>
    <scope>NUCLEOTIDE SEQUENCE [LARGE SCALE GENOMIC DNA]</scope>
    <source>
        <strain evidence="18">LMG 28154</strain>
    </source>
</reference>
<accession>A0A238H3Z3</accession>
<keyword evidence="4 12" id="KW-1134">Transmembrane beta strand</keyword>
<evidence type="ECO:0000256" key="3">
    <source>
        <dbReference type="ARBA" id="ARBA00022448"/>
    </source>
</evidence>
<evidence type="ECO:0000256" key="13">
    <source>
        <dbReference type="RuleBase" id="RU003357"/>
    </source>
</evidence>
<sequence>MQRVVDFAFRIRFIMLNVLAARYAHRQLAAACAASLAWPTVHAAANDAAVVTSPAASPATAPAASASGLPPVSPRPPGAVATPAAVPARTLDVVTVTARRPAFAIDTPGVVESLTRERIDSHVNVTTEDALKYAPNLMVRRRYIGDRNSVFAGRDFNELQSARGLVYADGLLLSNLLGSSYSYPPRWSLIQPDDIARVDVLYGPFSALYPGNSVGSTVQITTRKPERLEASVSTQFFTQRYRDDYGYAGSFGGNHQTARVADRAGRFWYALSLGRLENDSQPMQYASPNAAYNPKLGASVPVTGARTDVDPNGRPRTIVGAQTIERTEQINESLRLGYAFTDHVDATLTLGHWENHFRQHGDTFLRDTAGNPVYGGNVSFGGRNYTVSPAAFAVQSGDQENWLYGLGLDARLASGWRLSMVASAYDVSRDVLRASSGVSPAGAGTVFHGDGTGWRTVDLRAESADVRGHRLSFGYHFDTYFLNNETYNTLDWQSAVPTSLASRYRGNTRTQALYAQDVWRFAPGWLATLGLRYERWDAYGGVLGDANSTLGYAGRSANALSPKLALQWEPADAWRFRLSFATGTRFPTVAELFQGTISNNAIVNNNPNLRPEKAIDWDFTAERDVGVGVVRASVFQSDQRNAIYSQTTLAGAATYTNISNVDRVRVRGVELAFSGQNVGLRGLDVDANVSATNAQILADSANAVYVGARWPRIPRMRANLLASYRFDEHWMTSLGVRYSGRQFNTLDNRDVNPNVYGGASSYAVVDLKAQYRFDRHWLASFGIDNVTGRRYYVFHPYPGRTFYGELKWAI</sequence>
<evidence type="ECO:0000256" key="6">
    <source>
        <dbReference type="ARBA" id="ARBA00022729"/>
    </source>
</evidence>
<name>A0A238H3Z3_9BURK</name>
<keyword evidence="6 15" id="KW-0732">Signal</keyword>
<evidence type="ECO:0000256" key="9">
    <source>
        <dbReference type="ARBA" id="ARBA00023136"/>
    </source>
</evidence>
<feature type="compositionally biased region" description="Low complexity" evidence="14">
    <location>
        <begin position="60"/>
        <end position="70"/>
    </location>
</feature>
<dbReference type="InterPro" id="IPR036942">
    <property type="entry name" value="Beta-barrel_TonB_sf"/>
</dbReference>
<keyword evidence="11 12" id="KW-0998">Cell outer membrane</keyword>
<proteinExistence type="inferred from homology"/>
<keyword evidence="8 13" id="KW-0798">TonB box</keyword>
<evidence type="ECO:0000256" key="14">
    <source>
        <dbReference type="SAM" id="MobiDB-lite"/>
    </source>
</evidence>
<dbReference type="GO" id="GO:0015344">
    <property type="term" value="F:siderophore uptake transmembrane transporter activity"/>
    <property type="evidence" value="ECO:0007669"/>
    <property type="project" value="TreeGrafter"/>
</dbReference>
<dbReference type="PANTHER" id="PTHR30069">
    <property type="entry name" value="TONB-DEPENDENT OUTER MEMBRANE RECEPTOR"/>
    <property type="match status" value="1"/>
</dbReference>
<evidence type="ECO:0000256" key="15">
    <source>
        <dbReference type="SAM" id="SignalP"/>
    </source>
</evidence>
<evidence type="ECO:0000256" key="10">
    <source>
        <dbReference type="ARBA" id="ARBA00023170"/>
    </source>
</evidence>
<organism evidence="18 19">
    <name type="scientific">Burkholderia singularis</name>
    <dbReference type="NCBI Taxonomy" id="1503053"/>
    <lineage>
        <taxon>Bacteria</taxon>
        <taxon>Pseudomonadati</taxon>
        <taxon>Pseudomonadota</taxon>
        <taxon>Betaproteobacteria</taxon>
        <taxon>Burkholderiales</taxon>
        <taxon>Burkholderiaceae</taxon>
        <taxon>Burkholderia</taxon>
        <taxon>pseudomallei group</taxon>
    </lineage>
</organism>
<evidence type="ECO:0000256" key="7">
    <source>
        <dbReference type="ARBA" id="ARBA00023065"/>
    </source>
</evidence>
<dbReference type="PROSITE" id="PS52016">
    <property type="entry name" value="TONB_DEPENDENT_REC_3"/>
    <property type="match status" value="1"/>
</dbReference>
<keyword evidence="3 12" id="KW-0813">Transport</keyword>
<dbReference type="Pfam" id="PF00593">
    <property type="entry name" value="TonB_dep_Rec_b-barrel"/>
    <property type="match status" value="1"/>
</dbReference>
<evidence type="ECO:0000259" key="17">
    <source>
        <dbReference type="Pfam" id="PF07715"/>
    </source>
</evidence>
<dbReference type="AlphaFoldDB" id="A0A238H3Z3"/>
<keyword evidence="10 18" id="KW-0675">Receptor</keyword>
<dbReference type="Gene3D" id="2.170.130.10">
    <property type="entry name" value="TonB-dependent receptor, plug domain"/>
    <property type="match status" value="1"/>
</dbReference>
<evidence type="ECO:0000256" key="8">
    <source>
        <dbReference type="ARBA" id="ARBA00023077"/>
    </source>
</evidence>
<evidence type="ECO:0000256" key="1">
    <source>
        <dbReference type="ARBA" id="ARBA00004571"/>
    </source>
</evidence>
<evidence type="ECO:0000256" key="12">
    <source>
        <dbReference type="PROSITE-ProRule" id="PRU01360"/>
    </source>
</evidence>
<dbReference type="GO" id="GO:0009279">
    <property type="term" value="C:cell outer membrane"/>
    <property type="evidence" value="ECO:0007669"/>
    <property type="project" value="UniProtKB-SubCell"/>
</dbReference>
<gene>
    <name evidence="18" type="ORF">BSIN_3191</name>
</gene>
<protein>
    <submittedName>
        <fullName evidence="18">Outer membrane receptor proteins, mostly Fe transport</fullName>
    </submittedName>
</protein>
<evidence type="ECO:0000256" key="5">
    <source>
        <dbReference type="ARBA" id="ARBA00022692"/>
    </source>
</evidence>
<evidence type="ECO:0000256" key="11">
    <source>
        <dbReference type="ARBA" id="ARBA00023237"/>
    </source>
</evidence>
<feature type="region of interest" description="Disordered" evidence="14">
    <location>
        <begin position="60"/>
        <end position="81"/>
    </location>
</feature>
<dbReference type="InterPro" id="IPR039426">
    <property type="entry name" value="TonB-dep_rcpt-like"/>
</dbReference>
<dbReference type="EMBL" id="FXAN01000047">
    <property type="protein sequence ID" value="SMF99999.1"/>
    <property type="molecule type" value="Genomic_DNA"/>
</dbReference>
<dbReference type="Proteomes" id="UP000198460">
    <property type="component" value="Unassembled WGS sequence"/>
</dbReference>